<dbReference type="AlphaFoldDB" id="A0A4V3JPD1"/>
<evidence type="ECO:0000256" key="2">
    <source>
        <dbReference type="SAM" id="SignalP"/>
    </source>
</evidence>
<name>A0A4V3JPD1_9LEPT</name>
<evidence type="ECO:0000256" key="1">
    <source>
        <dbReference type="SAM" id="Phobius"/>
    </source>
</evidence>
<feature type="transmembrane region" description="Helical" evidence="1">
    <location>
        <begin position="133"/>
        <end position="158"/>
    </location>
</feature>
<dbReference type="NCBIfam" id="NF047493">
    <property type="entry name" value="LB_053_fam"/>
    <property type="match status" value="1"/>
</dbReference>
<keyword evidence="4" id="KW-1185">Reference proteome</keyword>
<feature type="chain" id="PRO_5020841965" description="DUF4381 domain-containing protein" evidence="2">
    <location>
        <begin position="18"/>
        <end position="279"/>
    </location>
</feature>
<comment type="caution">
    <text evidence="3">The sequence shown here is derived from an EMBL/GenBank/DDBJ whole genome shotgun (WGS) entry which is preliminary data.</text>
</comment>
<keyword evidence="2" id="KW-0732">Signal</keyword>
<keyword evidence="1" id="KW-0812">Transmembrane</keyword>
<evidence type="ECO:0000313" key="4">
    <source>
        <dbReference type="Proteomes" id="UP000298125"/>
    </source>
</evidence>
<dbReference type="Proteomes" id="UP000298125">
    <property type="component" value="Unassembled WGS sequence"/>
</dbReference>
<protein>
    <recommendedName>
        <fullName evidence="5">DUF4381 domain-containing protein</fullName>
    </recommendedName>
</protein>
<accession>A0A4V3JPD1</accession>
<dbReference type="RefSeq" id="WP_135578334.1">
    <property type="nucleotide sequence ID" value="NZ_RQGA01000007.1"/>
</dbReference>
<dbReference type="EMBL" id="RQGA01000007">
    <property type="protein sequence ID" value="TGL41575.1"/>
    <property type="molecule type" value="Genomic_DNA"/>
</dbReference>
<keyword evidence="1" id="KW-0472">Membrane</keyword>
<sequence length="279" mass="32963">MIKYITVFLLSSASAFALPKEMVLESDIYVGDTVHYQIELTDTNESNLDLPEGDIYEDDTIPSYKIFNIKKEKSKLKASILFFKPGDYVIPITWDRENEKTKSTLSIKVKSQLLGFENDIEDIEPPIEFSGPYFFRLFIIILITAINIYLLYALYIYWKSKPKVIDALWEKQPTLEETTKRLRAIETYLQSEPIHEKELVFKISEYLKEVYSQKLKRTLLGKTDSEFLAELFDRTHIEDSVLRDLRLYFKNTKYDNNRTEINKDRANSIWEKIKKDFEL</sequence>
<evidence type="ECO:0000313" key="3">
    <source>
        <dbReference type="EMBL" id="TGL41575.1"/>
    </source>
</evidence>
<proteinExistence type="predicted"/>
<reference evidence="3" key="1">
    <citation type="journal article" date="2019" name="PLoS Negl. Trop. Dis.">
        <title>Revisiting the worldwide diversity of Leptospira species in the environment.</title>
        <authorList>
            <person name="Vincent A.T."/>
            <person name="Schiettekatte O."/>
            <person name="Bourhy P."/>
            <person name="Veyrier F.J."/>
            <person name="Picardeau M."/>
        </authorList>
    </citation>
    <scope>NUCLEOTIDE SEQUENCE [LARGE SCALE GENOMIC DNA]</scope>
    <source>
        <strain evidence="3">201702692</strain>
    </source>
</reference>
<feature type="signal peptide" evidence="2">
    <location>
        <begin position="1"/>
        <end position="17"/>
    </location>
</feature>
<organism evidence="3 4">
    <name type="scientific">Leptospira perdikensis</name>
    <dbReference type="NCBI Taxonomy" id="2484948"/>
    <lineage>
        <taxon>Bacteria</taxon>
        <taxon>Pseudomonadati</taxon>
        <taxon>Spirochaetota</taxon>
        <taxon>Spirochaetia</taxon>
        <taxon>Leptospirales</taxon>
        <taxon>Leptospiraceae</taxon>
        <taxon>Leptospira</taxon>
    </lineage>
</organism>
<gene>
    <name evidence="3" type="ORF">EHQ49_07145</name>
</gene>
<keyword evidence="1" id="KW-1133">Transmembrane helix</keyword>
<dbReference type="OrthoDB" id="344892at2"/>
<evidence type="ECO:0008006" key="5">
    <source>
        <dbReference type="Google" id="ProtNLM"/>
    </source>
</evidence>